<comment type="caution">
    <text evidence="6">The sequence shown here is derived from an EMBL/GenBank/DDBJ whole genome shotgun (WGS) entry which is preliminary data.</text>
</comment>
<protein>
    <recommendedName>
        <fullName evidence="8">Isoprenylcysteine carboxyl methyltransferase</fullName>
    </recommendedName>
</protein>
<evidence type="ECO:0000256" key="2">
    <source>
        <dbReference type="ARBA" id="ARBA00022692"/>
    </source>
</evidence>
<dbReference type="PANTHER" id="PTHR43847:SF1">
    <property type="entry name" value="BLL3993 PROTEIN"/>
    <property type="match status" value="1"/>
</dbReference>
<keyword evidence="4 5" id="KW-0472">Membrane</keyword>
<feature type="transmembrane region" description="Helical" evidence="5">
    <location>
        <begin position="33"/>
        <end position="52"/>
    </location>
</feature>
<evidence type="ECO:0008006" key="8">
    <source>
        <dbReference type="Google" id="ProtNLM"/>
    </source>
</evidence>
<keyword evidence="3 5" id="KW-1133">Transmembrane helix</keyword>
<name>A0A367RKK2_NOSPU</name>
<evidence type="ECO:0000313" key="6">
    <source>
        <dbReference type="EMBL" id="RCJ36154.1"/>
    </source>
</evidence>
<dbReference type="InterPro" id="IPR052527">
    <property type="entry name" value="Metal_cation-efflux_comp"/>
</dbReference>
<dbReference type="Gene3D" id="1.20.120.1630">
    <property type="match status" value="1"/>
</dbReference>
<evidence type="ECO:0000313" key="7">
    <source>
        <dbReference type="Proteomes" id="UP000252085"/>
    </source>
</evidence>
<evidence type="ECO:0000256" key="5">
    <source>
        <dbReference type="SAM" id="Phobius"/>
    </source>
</evidence>
<dbReference type="Proteomes" id="UP000252085">
    <property type="component" value="Unassembled WGS sequence"/>
</dbReference>
<sequence>MFILKVLIAIVWNIAIFGDLLFLPAGTFDWWRAWLFLGIVEIATIATMIGVFRDNQDLLAERFKPPIQKEQPLPDKIVTSLLVIAFLGLVVFIPLDVFRFQLLVKPGAIASAVGLIFFIAGWWIISASFKANTFAIPVVKHQVDRQQTVIDTGVYGIVRHPMYAGATLEMIGMSLWLESYAAALLAIVPISLLVVRIAFEEQFLKQELKDYDAYTEKVRYRLLPYLW</sequence>
<organism evidence="6 7">
    <name type="scientific">Nostoc punctiforme NIES-2108</name>
    <dbReference type="NCBI Taxonomy" id="1356359"/>
    <lineage>
        <taxon>Bacteria</taxon>
        <taxon>Bacillati</taxon>
        <taxon>Cyanobacteriota</taxon>
        <taxon>Cyanophyceae</taxon>
        <taxon>Nostocales</taxon>
        <taxon>Nostocaceae</taxon>
        <taxon>Nostoc</taxon>
    </lineage>
</organism>
<feature type="transmembrane region" description="Helical" evidence="5">
    <location>
        <begin position="107"/>
        <end position="125"/>
    </location>
</feature>
<keyword evidence="2 5" id="KW-0812">Transmembrane</keyword>
<evidence type="ECO:0000256" key="4">
    <source>
        <dbReference type="ARBA" id="ARBA00023136"/>
    </source>
</evidence>
<evidence type="ECO:0000256" key="3">
    <source>
        <dbReference type="ARBA" id="ARBA00022989"/>
    </source>
</evidence>
<dbReference type="Pfam" id="PF04191">
    <property type="entry name" value="PEMT"/>
    <property type="match status" value="1"/>
</dbReference>
<dbReference type="InterPro" id="IPR007318">
    <property type="entry name" value="Phopholipid_MeTrfase"/>
</dbReference>
<accession>A0A367RKK2</accession>
<proteinExistence type="predicted"/>
<feature type="transmembrane region" description="Helical" evidence="5">
    <location>
        <begin position="180"/>
        <end position="199"/>
    </location>
</feature>
<dbReference type="EMBL" id="LXQE01000150">
    <property type="protein sequence ID" value="RCJ36154.1"/>
    <property type="molecule type" value="Genomic_DNA"/>
</dbReference>
<comment type="subcellular location">
    <subcellularLocation>
        <location evidence="1">Endomembrane system</location>
        <topology evidence="1">Multi-pass membrane protein</topology>
    </subcellularLocation>
</comment>
<dbReference type="PANTHER" id="PTHR43847">
    <property type="entry name" value="BLL3993 PROTEIN"/>
    <property type="match status" value="1"/>
</dbReference>
<feature type="transmembrane region" description="Helical" evidence="5">
    <location>
        <begin position="6"/>
        <end position="26"/>
    </location>
</feature>
<feature type="transmembrane region" description="Helical" evidence="5">
    <location>
        <begin position="77"/>
        <end position="95"/>
    </location>
</feature>
<dbReference type="GO" id="GO:0012505">
    <property type="term" value="C:endomembrane system"/>
    <property type="evidence" value="ECO:0007669"/>
    <property type="project" value="UniProtKB-SubCell"/>
</dbReference>
<gene>
    <name evidence="6" type="ORF">A6769_17770</name>
</gene>
<evidence type="ECO:0000256" key="1">
    <source>
        <dbReference type="ARBA" id="ARBA00004127"/>
    </source>
</evidence>
<reference evidence="7" key="1">
    <citation type="submission" date="2016-04" db="EMBL/GenBank/DDBJ databases">
        <authorList>
            <person name="Tabuchi Yagui T.R."/>
        </authorList>
    </citation>
    <scope>NUCLEOTIDE SEQUENCE [LARGE SCALE GENOMIC DNA]</scope>
</reference>
<dbReference type="AlphaFoldDB" id="A0A367RKK2"/>